<keyword evidence="1" id="KW-0175">Coiled coil</keyword>
<dbReference type="RefSeq" id="WP_072312550.1">
    <property type="nucleotide sequence ID" value="NZ_FPIW01000091.1"/>
</dbReference>
<protein>
    <submittedName>
        <fullName evidence="5">AAA domain-containing protein</fullName>
    </submittedName>
</protein>
<feature type="region of interest" description="Disordered" evidence="2">
    <location>
        <begin position="842"/>
        <end position="863"/>
    </location>
</feature>
<feature type="transmembrane region" description="Helical" evidence="3">
    <location>
        <begin position="608"/>
        <end position="627"/>
    </location>
</feature>
<dbReference type="Proteomes" id="UP000182680">
    <property type="component" value="Unassembled WGS sequence"/>
</dbReference>
<feature type="coiled-coil region" evidence="1">
    <location>
        <begin position="187"/>
        <end position="245"/>
    </location>
</feature>
<evidence type="ECO:0000313" key="6">
    <source>
        <dbReference type="Proteomes" id="UP000182680"/>
    </source>
</evidence>
<feature type="coiled-coil region" evidence="1">
    <location>
        <begin position="1036"/>
        <end position="1096"/>
    </location>
</feature>
<dbReference type="EMBL" id="FPIW01000091">
    <property type="protein sequence ID" value="SFW73195.1"/>
    <property type="molecule type" value="Genomic_DNA"/>
</dbReference>
<dbReference type="PANTHER" id="PTHR41259">
    <property type="entry name" value="DOUBLE-STRAND BREAK REPAIR RAD50 ATPASE, PUTATIVE-RELATED"/>
    <property type="match status" value="1"/>
</dbReference>
<feature type="coiled-coil region" evidence="1">
    <location>
        <begin position="398"/>
        <end position="425"/>
    </location>
</feature>
<keyword evidence="3" id="KW-0472">Membrane</keyword>
<gene>
    <name evidence="5" type="ORF">SAMN02910291_02799</name>
</gene>
<evidence type="ECO:0000256" key="2">
    <source>
        <dbReference type="SAM" id="MobiDB-lite"/>
    </source>
</evidence>
<accession>A0AA94HVB0</accession>
<evidence type="ECO:0000256" key="3">
    <source>
        <dbReference type="SAM" id="Phobius"/>
    </source>
</evidence>
<comment type="caution">
    <text evidence="5">The sequence shown here is derived from an EMBL/GenBank/DDBJ whole genome shotgun (WGS) entry which is preliminary data.</text>
</comment>
<dbReference type="PANTHER" id="PTHR41259:SF1">
    <property type="entry name" value="DOUBLE-STRAND BREAK REPAIR RAD50 ATPASE, PUTATIVE-RELATED"/>
    <property type="match status" value="1"/>
</dbReference>
<reference evidence="6" key="1">
    <citation type="submission" date="2016-11" db="EMBL/GenBank/DDBJ databases">
        <authorList>
            <person name="Jaros S."/>
            <person name="Januszkiewicz K."/>
            <person name="Wedrychowicz H."/>
        </authorList>
    </citation>
    <scope>NUCLEOTIDE SEQUENCE [LARGE SCALE GENOMIC DNA]</scope>
    <source>
        <strain evidence="6">DSM 7057</strain>
    </source>
</reference>
<dbReference type="Gene3D" id="3.40.50.300">
    <property type="entry name" value="P-loop containing nucleotide triphosphate hydrolases"/>
    <property type="match status" value="2"/>
</dbReference>
<evidence type="ECO:0000256" key="1">
    <source>
        <dbReference type="SAM" id="Coils"/>
    </source>
</evidence>
<feature type="transmembrane region" description="Helical" evidence="3">
    <location>
        <begin position="647"/>
        <end position="666"/>
    </location>
</feature>
<name>A0AA94HVB0_DESDE</name>
<dbReference type="InterPro" id="IPR027417">
    <property type="entry name" value="P-loop_NTPase"/>
</dbReference>
<proteinExistence type="predicted"/>
<evidence type="ECO:0000313" key="5">
    <source>
        <dbReference type="EMBL" id="SFW73195.1"/>
    </source>
</evidence>
<feature type="domain" description="YhaN AAA" evidence="4">
    <location>
        <begin position="1"/>
        <end position="204"/>
    </location>
</feature>
<dbReference type="SUPFAM" id="SSF52540">
    <property type="entry name" value="P-loop containing nucleoside triphosphate hydrolases"/>
    <property type="match status" value="1"/>
</dbReference>
<evidence type="ECO:0000259" key="4">
    <source>
        <dbReference type="Pfam" id="PF13514"/>
    </source>
</evidence>
<feature type="coiled-coil region" evidence="1">
    <location>
        <begin position="1124"/>
        <end position="1188"/>
    </location>
</feature>
<keyword evidence="3" id="KW-1133">Transmembrane helix</keyword>
<sequence length="1354" mass="150546">MYIQSFHMDGFGIFSDLTVEGLAPGLSIFLGENEAGKSTCLEFLRTTLAGYPAPNSREGKLIPGPLRGGNAGGSLTLNAHEEGILRLTRRPGGSGGHVSLTDGQGKPLDEDVLRRLLSGVSRDVYRNVFGFSLTELENMANLTGESVRHALYGASFGPGLRSPGEALAILKKQTDEIFKSGGSKPPLNQALKQLNELRQRMAELRQQQAGFDALAGDLGEKKEELASMRSHRSRLEEERRLLERRLGVWLQWNEWRMVCAALERLGPINTSFPEDGQARLARAQEARESCERHLAALAEKLNLLHERRNAIRLDQPLLEALPSLRRLAERKSGFRHALTALPAQKEHCRRAEEDLTRELARLGPDWTCNRIRQTDRSLFAREDLEKQAREMTAAASARQAAVDSLNQCNREMEIAEREVTAAQDELALLPAPVAALDDEQRDDLRQTLARQEEMRRQLPSRQRALQEARTMFVRAYGPLRLSGGAHTSHTLDDETVAATLDTLLAQQGEALELAGRVQEKLGNADEAAQAVQQAEEHLAAGKARMEALREEQRGINGPTREALDARTAALRSLRALSSVLGTEKQRLEELEARLGNEPPVKRIKNLPLLLLGLLFFSAGAAMLLTYWRMGLTSIALGEGLDVPVNLWSGYLVLLCGVGFLAGGLPHNGPEARRRKKELAQLVSRRETCAGHVTELEEQARQLCRTAQVQNMDMVTLEATEVLLEREREQCFLEERTRKDMDALKRSIDLARTEVSRRQAQYQEAESVVQQTRRRWHEFMLTLEVGNVPAPEGATAFFAKVESARLAYSAVAAAQTELRTLEEGLAHAEEHMRRFPAVAERLPAGEDTPGTSQELPARADTPSNATPCGTLFSDILAEVVRQILESCREADAARERRIKAEAALQSAESDRQRVLIRQTEAITGLRNAEERLAAARSQWSHCLEGLGLGAELDPETVREAFKYMENCLAAEADLERAKMELAQSHSELAALREPLSLTLDSLNRSPQIDADGGPDWLLSLDSLLEAAENAVTARTRRLAMEQELAALDDEVRAAQVALDTAVHAERGLLALAGAQDAEDFLRQAAAHEEQRKLAQRRLDLEDALRLAADKCPLEDFLQQFENENRETQENRCAEITAELAQLQEKEQELADRVSSLRAKVETLSHDDELARLQQQAATLEESMQRMAYEWSRRALARGILEAAKNTFERERQPEVIRLASEIFARITGRRWKAINASLEDKTLSILPAQGEALAPENLSRGAREQAYLALRLAYIKNHAAHATPLPVIMDDVLVNFDPQRAERTARAFVDLTTEGNGKGHQILYFTCQPHMVDLLRKADPAAALFHVEHGDIRAA</sequence>
<dbReference type="Pfam" id="PF13514">
    <property type="entry name" value="AAA_27"/>
    <property type="match status" value="1"/>
</dbReference>
<feature type="coiled-coil region" evidence="1">
    <location>
        <begin position="517"/>
        <end position="593"/>
    </location>
</feature>
<organism evidence="5 6">
    <name type="scientific">Desulfovibrio desulfuricans</name>
    <dbReference type="NCBI Taxonomy" id="876"/>
    <lineage>
        <taxon>Bacteria</taxon>
        <taxon>Pseudomonadati</taxon>
        <taxon>Thermodesulfobacteriota</taxon>
        <taxon>Desulfovibrionia</taxon>
        <taxon>Desulfovibrionales</taxon>
        <taxon>Desulfovibrionaceae</taxon>
        <taxon>Desulfovibrio</taxon>
    </lineage>
</organism>
<dbReference type="InterPro" id="IPR038734">
    <property type="entry name" value="YhaN_AAA"/>
</dbReference>
<keyword evidence="3" id="KW-0812">Transmembrane</keyword>